<feature type="signal peptide" evidence="1">
    <location>
        <begin position="1"/>
        <end position="27"/>
    </location>
</feature>
<evidence type="ECO:0000313" key="2">
    <source>
        <dbReference type="EMBL" id="SNT72673.1"/>
    </source>
</evidence>
<keyword evidence="1" id="KW-0732">Signal</keyword>
<evidence type="ECO:0000256" key="1">
    <source>
        <dbReference type="SAM" id="SignalP"/>
    </source>
</evidence>
<sequence>MIIPRFTRRQFMLTAGAGALLPCGVMASPFREITWDDLIPPGVPYSEIIGDGEIDEQADTWKPIFDENATKLNTALDGVSVKLPGYIIPLDTDADGVSRFILVPYVGACIHVPPPPPNQLVFVTTATPWPSENLWDAVWVYGRLSTRLQSTEIAEIGYQIVATSIEIYEW</sequence>
<accession>A0A239PRJ6</accession>
<dbReference type="Proteomes" id="UP000198307">
    <property type="component" value="Unassembled WGS sequence"/>
</dbReference>
<dbReference type="AlphaFoldDB" id="A0A239PRJ6"/>
<reference evidence="2 3" key="1">
    <citation type="submission" date="2017-07" db="EMBL/GenBank/DDBJ databases">
        <authorList>
            <person name="Sun Z.S."/>
            <person name="Albrecht U."/>
            <person name="Echele G."/>
            <person name="Lee C.C."/>
        </authorList>
    </citation>
    <scope>NUCLEOTIDE SEQUENCE [LARGE SCALE GENOMIC DNA]</scope>
    <source>
        <strain evidence="2 3">DSM 14827</strain>
    </source>
</reference>
<gene>
    <name evidence="2" type="ORF">SAMN05444959_103171</name>
</gene>
<keyword evidence="3" id="KW-1185">Reference proteome</keyword>
<dbReference type="Gene3D" id="2.40.50.870">
    <property type="entry name" value="Protein of unknown function (DUF3299)"/>
    <property type="match status" value="1"/>
</dbReference>
<evidence type="ECO:0000313" key="3">
    <source>
        <dbReference type="Proteomes" id="UP000198307"/>
    </source>
</evidence>
<dbReference type="EMBL" id="FZQB01000003">
    <property type="protein sequence ID" value="SNT72673.1"/>
    <property type="molecule type" value="Genomic_DNA"/>
</dbReference>
<proteinExistence type="predicted"/>
<evidence type="ECO:0008006" key="4">
    <source>
        <dbReference type="Google" id="ProtNLM"/>
    </source>
</evidence>
<organism evidence="2 3">
    <name type="scientific">Paracoccus seriniphilus</name>
    <dbReference type="NCBI Taxonomy" id="184748"/>
    <lineage>
        <taxon>Bacteria</taxon>
        <taxon>Pseudomonadati</taxon>
        <taxon>Pseudomonadota</taxon>
        <taxon>Alphaproteobacteria</taxon>
        <taxon>Rhodobacterales</taxon>
        <taxon>Paracoccaceae</taxon>
        <taxon>Paracoccus</taxon>
    </lineage>
</organism>
<name>A0A239PRJ6_9RHOB</name>
<feature type="chain" id="PRO_5013009258" description="DUF3299 domain-containing protein" evidence="1">
    <location>
        <begin position="28"/>
        <end position="170"/>
    </location>
</feature>
<dbReference type="InterPro" id="IPR021727">
    <property type="entry name" value="DUF3299"/>
</dbReference>
<protein>
    <recommendedName>
        <fullName evidence="4">DUF3299 domain-containing protein</fullName>
    </recommendedName>
</protein>
<dbReference type="Pfam" id="PF11736">
    <property type="entry name" value="DUF3299"/>
    <property type="match status" value="1"/>
</dbReference>